<evidence type="ECO:0000256" key="1">
    <source>
        <dbReference type="SAM" id="Coils"/>
    </source>
</evidence>
<sequence>MQARERRINQELQSKEEQIILFTEQLKNFQVASETERQVEAKQRLLLQTQNENLQTELEAQLSKELLNLKQTQKLRKSELKNLSELLAKPSQLLKETLVDEASEEEEELNEDEVELNDLKEKITDYSANIEKLLVAVKNLNLQKDEAEKKRDELQKRVDKLEKKGTARQTKIREKIAEVKEVSEIQQLKQDLERYEADLKNIGEGIKKLKTTNLQALQAKDKEIQNLENKLLACQQKSANLQ</sequence>
<name>A0A9N8V089_9GLOM</name>
<comment type="caution">
    <text evidence="2">The sequence shown here is derived from an EMBL/GenBank/DDBJ whole genome shotgun (WGS) entry which is preliminary data.</text>
</comment>
<dbReference type="EMBL" id="CAJVPS010000002">
    <property type="protein sequence ID" value="CAG8437818.1"/>
    <property type="molecule type" value="Genomic_DNA"/>
</dbReference>
<accession>A0A9N8V089</accession>
<dbReference type="AlphaFoldDB" id="A0A9N8V089"/>
<reference evidence="2" key="1">
    <citation type="submission" date="2021-06" db="EMBL/GenBank/DDBJ databases">
        <authorList>
            <person name="Kallberg Y."/>
            <person name="Tangrot J."/>
            <person name="Rosling A."/>
        </authorList>
    </citation>
    <scope>NUCLEOTIDE SEQUENCE</scope>
    <source>
        <strain evidence="2">FL130A</strain>
    </source>
</reference>
<keyword evidence="3" id="KW-1185">Reference proteome</keyword>
<feature type="coiled-coil region" evidence="1">
    <location>
        <begin position="95"/>
        <end position="237"/>
    </location>
</feature>
<organism evidence="2 3">
    <name type="scientific">Ambispora leptoticha</name>
    <dbReference type="NCBI Taxonomy" id="144679"/>
    <lineage>
        <taxon>Eukaryota</taxon>
        <taxon>Fungi</taxon>
        <taxon>Fungi incertae sedis</taxon>
        <taxon>Mucoromycota</taxon>
        <taxon>Glomeromycotina</taxon>
        <taxon>Glomeromycetes</taxon>
        <taxon>Archaeosporales</taxon>
        <taxon>Ambisporaceae</taxon>
        <taxon>Ambispora</taxon>
    </lineage>
</organism>
<proteinExistence type="predicted"/>
<evidence type="ECO:0000313" key="2">
    <source>
        <dbReference type="EMBL" id="CAG8437818.1"/>
    </source>
</evidence>
<dbReference type="Proteomes" id="UP000789508">
    <property type="component" value="Unassembled WGS sequence"/>
</dbReference>
<gene>
    <name evidence="2" type="ORF">ALEPTO_LOCUS45</name>
</gene>
<protein>
    <submittedName>
        <fullName evidence="2">8399_t:CDS:1</fullName>
    </submittedName>
</protein>
<evidence type="ECO:0000313" key="3">
    <source>
        <dbReference type="Proteomes" id="UP000789508"/>
    </source>
</evidence>
<keyword evidence="1" id="KW-0175">Coiled coil</keyword>
<dbReference type="OrthoDB" id="10617691at2759"/>